<name>A0A2R5FKM9_NOSCO</name>
<proteinExistence type="predicted"/>
<organism evidence="2 3">
    <name type="scientific">Nostoc commune NIES-4072</name>
    <dbReference type="NCBI Taxonomy" id="2005467"/>
    <lineage>
        <taxon>Bacteria</taxon>
        <taxon>Bacillati</taxon>
        <taxon>Cyanobacteriota</taxon>
        <taxon>Cyanophyceae</taxon>
        <taxon>Nostocales</taxon>
        <taxon>Nostocaceae</taxon>
        <taxon>Nostoc</taxon>
    </lineage>
</organism>
<dbReference type="Gene3D" id="2.130.10.130">
    <property type="entry name" value="Integrin alpha, N-terminal"/>
    <property type="match status" value="2"/>
</dbReference>
<dbReference type="GO" id="GO:0007229">
    <property type="term" value="P:integrin-mediated signaling pathway"/>
    <property type="evidence" value="ECO:0007669"/>
    <property type="project" value="UniProtKB-KW"/>
</dbReference>
<dbReference type="PANTHER" id="PTHR13412:SF0">
    <property type="entry name" value="T-CELL IMMUNOMODULATORY PROTEIN"/>
    <property type="match status" value="1"/>
</dbReference>
<sequence>MQQKIDFNGDGLSDFIRQEKGTWVDGVRDAEVYLSRGDGTFNPGLALTDTSAVNGNFVNLIAGDYNGDGLSDFIRQEKGTWVDGVRDAEVYLSRGDGTFNPGLALTDASAVNGNFVNLIAGDYNGDGFSDFIRQEKGAWVDGVRDAEVYLSRGDGTFNPGLALTDTSAVNGNFVNLIAGDYNGDGFSDFIRQEKGAWVDGVRDAEVYLSRGDGTFNSGIALTDASAVNGNFVNLIAGDYNGDGFSDFIRQEKGAWVDGVRDAEVYLSRGDGTFNPGLALTDASAVNGNFVNLIAGDYNGDGLSDFIRQEKGAWVDGVRDAEVYLARGNGIFDSGIALTDASAVNGNFVNLV</sequence>
<dbReference type="InterPro" id="IPR028994">
    <property type="entry name" value="Integrin_alpha_N"/>
</dbReference>
<dbReference type="Gene3D" id="2.40.128.340">
    <property type="match status" value="1"/>
</dbReference>
<evidence type="ECO:0000313" key="2">
    <source>
        <dbReference type="EMBL" id="GBG18569.1"/>
    </source>
</evidence>
<dbReference type="RefSeq" id="WP_109008560.1">
    <property type="nucleotide sequence ID" value="NZ_BDUD01000001.1"/>
</dbReference>
<dbReference type="OrthoDB" id="487854at2"/>
<dbReference type="PANTHER" id="PTHR13412">
    <property type="entry name" value="T-CELL IMMUNOMODULATORY PROTEIN HOMOLOG"/>
    <property type="match status" value="1"/>
</dbReference>
<accession>A0A2R5FKM9</accession>
<dbReference type="Pfam" id="PF13517">
    <property type="entry name" value="FG-GAP_3"/>
    <property type="match status" value="1"/>
</dbReference>
<keyword evidence="2" id="KW-0401">Integrin</keyword>
<gene>
    <name evidence="2" type="ORF">NIES4072_22340</name>
</gene>
<dbReference type="AlphaFoldDB" id="A0A2R5FKM9"/>
<dbReference type="InterPro" id="IPR013517">
    <property type="entry name" value="FG-GAP"/>
</dbReference>
<dbReference type="SUPFAM" id="SSF69318">
    <property type="entry name" value="Integrin alpha N-terminal domain"/>
    <property type="match status" value="1"/>
</dbReference>
<evidence type="ECO:0000256" key="1">
    <source>
        <dbReference type="ARBA" id="ARBA00022729"/>
    </source>
</evidence>
<dbReference type="Proteomes" id="UP000245124">
    <property type="component" value="Unassembled WGS sequence"/>
</dbReference>
<reference evidence="2 3" key="1">
    <citation type="submission" date="2017-06" db="EMBL/GenBank/DDBJ databases">
        <title>Genome sequencing of cyanobaciteial culture collection at National Institute for Environmental Studies (NIES).</title>
        <authorList>
            <person name="Hirose Y."/>
            <person name="Shimura Y."/>
            <person name="Fujisawa T."/>
            <person name="Nakamura Y."/>
            <person name="Kawachi M."/>
        </authorList>
    </citation>
    <scope>NUCLEOTIDE SEQUENCE [LARGE SCALE GENOMIC DNA]</scope>
    <source>
        <strain evidence="2 3">NIES-4072</strain>
    </source>
</reference>
<evidence type="ECO:0000313" key="3">
    <source>
        <dbReference type="Proteomes" id="UP000245124"/>
    </source>
</evidence>
<keyword evidence="1" id="KW-0732">Signal</keyword>
<keyword evidence="3" id="KW-1185">Reference proteome</keyword>
<dbReference type="EMBL" id="BDUD01000001">
    <property type="protein sequence ID" value="GBG18569.1"/>
    <property type="molecule type" value="Genomic_DNA"/>
</dbReference>
<comment type="caution">
    <text evidence="2">The sequence shown here is derived from an EMBL/GenBank/DDBJ whole genome shotgun (WGS) entry which is preliminary data.</text>
</comment>
<dbReference type="InterPro" id="IPR024881">
    <property type="entry name" value="Tip"/>
</dbReference>
<protein>
    <submittedName>
        <fullName evidence="2">Na-Ca exchanger/integrin-beta4</fullName>
    </submittedName>
</protein>